<sequence>MEGKAITYLANLLQSCIDKKAHLSGKLLHAYILRNGLSSDTFLSNRLIELYSKCGHTDTAHHLFDKMPHRNIYSWHAMLDGYCKAKKLEDAHELFAVMPERNTVSWNTLISALVRSGFEKKALDVYHMMNLEGFMPTHFTLASVFSAFGALMKVDCGMECHGVAIKIGLDKNMYVANALLCMYAKCRSIRDAIRAFRDLPEPNEVSFTAMMGMLAESHQVEEAFIMFRSMHRTRIHIDSISLSSVLGVCARGGTGEFCVTSEMYGFSSNMHGQQIHSLTVKLGFERDLHLNNSLLDMYAKNGDMDSAEIIFNNLPEVSVVSWNIMIGGYGQKYQTEKAAEYMHIMLCQGFEPDEVTFINMLSACVRSGHIEIGRKIFDRMVCPRLSSWNVIISGYSQNRNHKEAVKLFREMQFQGVQPDRTTVAIILSSCAGMGLLEGGKQVHAASVRAMFHTDTYVASGLISMYSKCNRIEIAECIFDRIPELDIVCWNSIIAGLSLNSLDKGAFTFFRQMLGKGMFPTEFSYATVLSCCTKLSSLSEGRQIHAHIAQYGYINDVFVGTALINMYSKCGDVDRAKRLFDEMPCKNTVTWNEMIHGYAQNGRGNEAVILYEDMIGSGEEPDGITFVSVLTACSHSGLVDMGIKIFNSMQHEHGVEPLSDHYTCIMDALGRAGRFHEVEVLIDKMPYKDDPIIWEVLLSSCRVHANVSLARRAAEELFRLDPQNSAPYVLLANIYSSLGRWEEVKVVREMMNDKQVFKNPGYSWVEHKNTMQVFKVDDNFRMAIDEFEEENVEISYFNG</sequence>
<comment type="caution">
    <text evidence="1">The sequence shown here is derived from an EMBL/GenBank/DDBJ whole genome shotgun (WGS) entry which is preliminary data.</text>
</comment>
<organism evidence="1 2">
    <name type="scientific">Camellia lanceoleosa</name>
    <dbReference type="NCBI Taxonomy" id="1840588"/>
    <lineage>
        <taxon>Eukaryota</taxon>
        <taxon>Viridiplantae</taxon>
        <taxon>Streptophyta</taxon>
        <taxon>Embryophyta</taxon>
        <taxon>Tracheophyta</taxon>
        <taxon>Spermatophyta</taxon>
        <taxon>Magnoliopsida</taxon>
        <taxon>eudicotyledons</taxon>
        <taxon>Gunneridae</taxon>
        <taxon>Pentapetalae</taxon>
        <taxon>asterids</taxon>
        <taxon>Ericales</taxon>
        <taxon>Theaceae</taxon>
        <taxon>Camellia</taxon>
    </lineage>
</organism>
<reference evidence="1 2" key="1">
    <citation type="journal article" date="2022" name="Plant J.">
        <title>Chromosome-level genome of Camellia lanceoleosa provides a valuable resource for understanding genome evolution and self-incompatibility.</title>
        <authorList>
            <person name="Gong W."/>
            <person name="Xiao S."/>
            <person name="Wang L."/>
            <person name="Liao Z."/>
            <person name="Chang Y."/>
            <person name="Mo W."/>
            <person name="Hu G."/>
            <person name="Li W."/>
            <person name="Zhao G."/>
            <person name="Zhu H."/>
            <person name="Hu X."/>
            <person name="Ji K."/>
            <person name="Xiang X."/>
            <person name="Song Q."/>
            <person name="Yuan D."/>
            <person name="Jin S."/>
            <person name="Zhang L."/>
        </authorList>
    </citation>
    <scope>NUCLEOTIDE SEQUENCE [LARGE SCALE GENOMIC DNA]</scope>
    <source>
        <strain evidence="1">SQ_2022a</strain>
    </source>
</reference>
<accession>A0ACC0GNH0</accession>
<dbReference type="Proteomes" id="UP001060215">
    <property type="component" value="Chromosome 8"/>
</dbReference>
<name>A0ACC0GNH0_9ERIC</name>
<evidence type="ECO:0000313" key="2">
    <source>
        <dbReference type="Proteomes" id="UP001060215"/>
    </source>
</evidence>
<evidence type="ECO:0000313" key="1">
    <source>
        <dbReference type="EMBL" id="KAI8001016.1"/>
    </source>
</evidence>
<keyword evidence="2" id="KW-1185">Reference proteome</keyword>
<proteinExistence type="predicted"/>
<protein>
    <submittedName>
        <fullName evidence="1">Pentatricopeptide repeat-containing protein</fullName>
    </submittedName>
</protein>
<gene>
    <name evidence="1" type="ORF">LOK49_LG09G01295</name>
</gene>
<dbReference type="EMBL" id="CM045765">
    <property type="protein sequence ID" value="KAI8001016.1"/>
    <property type="molecule type" value="Genomic_DNA"/>
</dbReference>